<dbReference type="PROSITE" id="PS00202">
    <property type="entry name" value="RUBREDOXIN"/>
    <property type="match status" value="1"/>
</dbReference>
<accession>A0A9D2DEQ8</accession>
<evidence type="ECO:0000313" key="4">
    <source>
        <dbReference type="Proteomes" id="UP000824014"/>
    </source>
</evidence>
<reference evidence="3" key="1">
    <citation type="journal article" date="2021" name="PeerJ">
        <title>Extensive microbial diversity within the chicken gut microbiome revealed by metagenomics and culture.</title>
        <authorList>
            <person name="Gilroy R."/>
            <person name="Ravi A."/>
            <person name="Getino M."/>
            <person name="Pursley I."/>
            <person name="Horton D.L."/>
            <person name="Alikhan N.F."/>
            <person name="Baker D."/>
            <person name="Gharbi K."/>
            <person name="Hall N."/>
            <person name="Watson M."/>
            <person name="Adriaenssens E.M."/>
            <person name="Foster-Nyarko E."/>
            <person name="Jarju S."/>
            <person name="Secka A."/>
            <person name="Antonio M."/>
            <person name="Oren A."/>
            <person name="Chaudhuri R.R."/>
            <person name="La Ragione R."/>
            <person name="Hildebrand F."/>
            <person name="Pallen M.J."/>
        </authorList>
    </citation>
    <scope>NUCLEOTIDE SEQUENCE</scope>
    <source>
        <strain evidence="3">ChiHjej11B10-19426</strain>
    </source>
</reference>
<keyword evidence="2" id="KW-0472">Membrane</keyword>
<feature type="transmembrane region" description="Helical" evidence="2">
    <location>
        <begin position="73"/>
        <end position="92"/>
    </location>
</feature>
<dbReference type="GO" id="GO:0046872">
    <property type="term" value="F:metal ion binding"/>
    <property type="evidence" value="ECO:0007669"/>
    <property type="project" value="UniProtKB-KW"/>
</dbReference>
<dbReference type="InterPro" id="IPR018527">
    <property type="entry name" value="Rubredoxin_Fe_BS"/>
</dbReference>
<sequence length="134" mass="14840">MPPKHLYTISALLSAIALLWLAAALLWTPSALTTVCPFRLATGWPCPACGSTRAVVAILRGDFGEALRLNPNGYVLCALAATVIPLLVWDGVTGRRAYLRFYLYTNRLLQRRIVWIPLLVLLAANWLRLLVRGI</sequence>
<gene>
    <name evidence="3" type="ORF">H9816_06600</name>
</gene>
<dbReference type="Proteomes" id="UP000824014">
    <property type="component" value="Unassembled WGS sequence"/>
</dbReference>
<dbReference type="Pfam" id="PF10825">
    <property type="entry name" value="DUF2752"/>
    <property type="match status" value="1"/>
</dbReference>
<keyword evidence="1" id="KW-0479">Metal-binding</keyword>
<reference evidence="3" key="2">
    <citation type="submission" date="2021-04" db="EMBL/GenBank/DDBJ databases">
        <authorList>
            <person name="Gilroy R."/>
        </authorList>
    </citation>
    <scope>NUCLEOTIDE SEQUENCE</scope>
    <source>
        <strain evidence="3">ChiHjej11B10-19426</strain>
    </source>
</reference>
<dbReference type="InterPro" id="IPR021215">
    <property type="entry name" value="DUF2752"/>
</dbReference>
<protein>
    <submittedName>
        <fullName evidence="3">DUF2752 domain-containing protein</fullName>
    </submittedName>
</protein>
<evidence type="ECO:0000256" key="1">
    <source>
        <dbReference type="ARBA" id="ARBA00022723"/>
    </source>
</evidence>
<dbReference type="EMBL" id="DXCC01000021">
    <property type="protein sequence ID" value="HIZ15563.1"/>
    <property type="molecule type" value="Genomic_DNA"/>
</dbReference>
<keyword evidence="2" id="KW-0812">Transmembrane</keyword>
<comment type="caution">
    <text evidence="3">The sequence shown here is derived from an EMBL/GenBank/DDBJ whole genome shotgun (WGS) entry which is preliminary data.</text>
</comment>
<name>A0A9D2DEQ8_9BACT</name>
<feature type="transmembrane region" description="Helical" evidence="2">
    <location>
        <begin position="113"/>
        <end position="131"/>
    </location>
</feature>
<evidence type="ECO:0000256" key="2">
    <source>
        <dbReference type="SAM" id="Phobius"/>
    </source>
</evidence>
<proteinExistence type="predicted"/>
<evidence type="ECO:0000313" key="3">
    <source>
        <dbReference type="EMBL" id="HIZ15563.1"/>
    </source>
</evidence>
<dbReference type="AlphaFoldDB" id="A0A9D2DEQ8"/>
<organism evidence="3 4">
    <name type="scientific">Candidatus Tidjanibacter faecipullorum</name>
    <dbReference type="NCBI Taxonomy" id="2838766"/>
    <lineage>
        <taxon>Bacteria</taxon>
        <taxon>Pseudomonadati</taxon>
        <taxon>Bacteroidota</taxon>
        <taxon>Bacteroidia</taxon>
        <taxon>Bacteroidales</taxon>
        <taxon>Rikenellaceae</taxon>
        <taxon>Tidjanibacter</taxon>
    </lineage>
</organism>
<keyword evidence="2" id="KW-1133">Transmembrane helix</keyword>